<evidence type="ECO:0000256" key="1">
    <source>
        <dbReference type="ARBA" id="ARBA00008874"/>
    </source>
</evidence>
<evidence type="ECO:0000256" key="8">
    <source>
        <dbReference type="ARBA" id="ARBA00022777"/>
    </source>
</evidence>
<keyword evidence="5" id="KW-0723">Serine/threonine-protein kinase</keyword>
<dbReference type="Pfam" id="PF00786">
    <property type="entry name" value="PBD"/>
    <property type="match status" value="1"/>
</dbReference>
<dbReference type="CDD" id="cd06614">
    <property type="entry name" value="STKc_PAK"/>
    <property type="match status" value="1"/>
</dbReference>
<feature type="domain" description="Protein kinase" evidence="16">
    <location>
        <begin position="1053"/>
        <end position="1322"/>
    </location>
</feature>
<dbReference type="VEuPathDB" id="FungiDB:EYZ11_007884"/>
<dbReference type="FunFam" id="3.40.50.10330:FF:000033">
    <property type="entry name" value="NADH kinase, variant 3"/>
    <property type="match status" value="1"/>
</dbReference>
<feature type="domain" description="CRIB" evidence="17">
    <location>
        <begin position="683"/>
        <end position="696"/>
    </location>
</feature>
<feature type="compositionally biased region" description="Polar residues" evidence="14">
    <location>
        <begin position="521"/>
        <end position="558"/>
    </location>
</feature>
<dbReference type="OrthoDB" id="248923at2759"/>
<evidence type="ECO:0000256" key="3">
    <source>
        <dbReference type="ARBA" id="ARBA00012513"/>
    </source>
</evidence>
<dbReference type="PANTHER" id="PTHR45832">
    <property type="entry name" value="SERINE/THREONINE-PROTEIN KINASE SAMKA-RELATED-RELATED"/>
    <property type="match status" value="1"/>
</dbReference>
<dbReference type="InterPro" id="IPR011993">
    <property type="entry name" value="PH-like_dom_sf"/>
</dbReference>
<dbReference type="PROSITE" id="PS00108">
    <property type="entry name" value="PROTEIN_KINASE_ST"/>
    <property type="match status" value="1"/>
</dbReference>
<dbReference type="PROSITE" id="PS50108">
    <property type="entry name" value="CRIB"/>
    <property type="match status" value="1"/>
</dbReference>
<evidence type="ECO:0000256" key="2">
    <source>
        <dbReference type="ARBA" id="ARBA00010995"/>
    </source>
</evidence>
<dbReference type="Pfam" id="PF01513">
    <property type="entry name" value="NAD_kinase"/>
    <property type="match status" value="1"/>
</dbReference>
<dbReference type="InterPro" id="IPR002504">
    <property type="entry name" value="NADK"/>
</dbReference>
<keyword evidence="4" id="KW-0589">Pheromone response</keyword>
<feature type="compositionally biased region" description="Basic and acidic residues" evidence="14">
    <location>
        <begin position="820"/>
        <end position="852"/>
    </location>
</feature>
<comment type="similarity">
    <text evidence="1">Belongs to the protein kinase superfamily. STE Ser/Thr protein kinase family. STE20 subfamily.</text>
</comment>
<dbReference type="SMART" id="SM00285">
    <property type="entry name" value="PBD"/>
    <property type="match status" value="1"/>
</dbReference>
<dbReference type="Gene3D" id="3.30.200.20">
    <property type="entry name" value="Phosphorylase Kinase, domain 1"/>
    <property type="match status" value="1"/>
</dbReference>
<reference evidence="18 19" key="1">
    <citation type="submission" date="2019-08" db="EMBL/GenBank/DDBJ databases">
        <title>The genome sequence of a newly discovered highly antifungal drug resistant Aspergillus species, Aspergillus tanneri NIH 1004.</title>
        <authorList>
            <person name="Mounaud S."/>
            <person name="Singh I."/>
            <person name="Joardar V."/>
            <person name="Pakala S."/>
            <person name="Pakala S."/>
            <person name="Venepally P."/>
            <person name="Chung J.K."/>
            <person name="Losada L."/>
            <person name="Nierman W.C."/>
        </authorList>
    </citation>
    <scope>NUCLEOTIDE SEQUENCE [LARGE SCALE GENOMIC DNA]</scope>
    <source>
        <strain evidence="18 19">NIH1004</strain>
    </source>
</reference>
<dbReference type="SUPFAM" id="SSF56112">
    <property type="entry name" value="Protein kinase-like (PK-like)"/>
    <property type="match status" value="1"/>
</dbReference>
<dbReference type="Pfam" id="PF00069">
    <property type="entry name" value="Pkinase"/>
    <property type="match status" value="1"/>
</dbReference>
<evidence type="ECO:0000256" key="13">
    <source>
        <dbReference type="ARBA" id="ARBA00048679"/>
    </source>
</evidence>
<feature type="compositionally biased region" description="Polar residues" evidence="14">
    <location>
        <begin position="957"/>
        <end position="967"/>
    </location>
</feature>
<dbReference type="PROSITE" id="PS50011">
    <property type="entry name" value="PROTEIN_KINASE_DOM"/>
    <property type="match status" value="1"/>
</dbReference>
<protein>
    <recommendedName>
        <fullName evidence="3">non-specific serine/threonine protein kinase</fullName>
        <ecNumber evidence="3">2.7.11.1</ecNumber>
    </recommendedName>
</protein>
<keyword evidence="6" id="KW-0808">Transferase</keyword>
<dbReference type="InterPro" id="IPR000095">
    <property type="entry name" value="CRIB_dom"/>
</dbReference>
<dbReference type="GO" id="GO:0106310">
    <property type="term" value="F:protein serine kinase activity"/>
    <property type="evidence" value="ECO:0007669"/>
    <property type="project" value="RHEA"/>
</dbReference>
<feature type="compositionally biased region" description="Low complexity" evidence="14">
    <location>
        <begin position="787"/>
        <end position="805"/>
    </location>
</feature>
<dbReference type="Gene3D" id="2.30.29.30">
    <property type="entry name" value="Pleckstrin-homology domain (PH domain)/Phosphotyrosine-binding domain (PTB)"/>
    <property type="match status" value="1"/>
</dbReference>
<dbReference type="Gene3D" id="3.90.810.10">
    <property type="entry name" value="CRIB domain"/>
    <property type="match status" value="1"/>
</dbReference>
<comment type="caution">
    <text evidence="18">The sequence shown here is derived from an EMBL/GenBank/DDBJ whole genome shotgun (WGS) entry which is preliminary data.</text>
</comment>
<dbReference type="GO" id="GO:0004674">
    <property type="term" value="F:protein serine/threonine kinase activity"/>
    <property type="evidence" value="ECO:0007669"/>
    <property type="project" value="UniProtKB-KW"/>
</dbReference>
<dbReference type="RefSeq" id="XP_033422501.1">
    <property type="nucleotide sequence ID" value="XM_033574483.1"/>
</dbReference>
<dbReference type="CDD" id="cd13279">
    <property type="entry name" value="PH_Cla4_Ste20"/>
    <property type="match status" value="1"/>
</dbReference>
<evidence type="ECO:0000259" key="17">
    <source>
        <dbReference type="PROSITE" id="PS50108"/>
    </source>
</evidence>
<evidence type="ECO:0000256" key="7">
    <source>
        <dbReference type="ARBA" id="ARBA00022741"/>
    </source>
</evidence>
<dbReference type="InterPro" id="IPR033923">
    <property type="entry name" value="PAK_BD"/>
</dbReference>
<dbReference type="FunFam" id="3.90.810.10:FF:000005">
    <property type="entry name" value="Non-specific serine/threonine protein kinase"/>
    <property type="match status" value="1"/>
</dbReference>
<dbReference type="GO" id="GO:0005524">
    <property type="term" value="F:ATP binding"/>
    <property type="evidence" value="ECO:0007669"/>
    <property type="project" value="UniProtKB-KW"/>
</dbReference>
<keyword evidence="9" id="KW-0067">ATP-binding</keyword>
<dbReference type="InterPro" id="IPR017437">
    <property type="entry name" value="ATP-NAD_kinase_PpnK-typ_C"/>
</dbReference>
<evidence type="ECO:0000256" key="6">
    <source>
        <dbReference type="ARBA" id="ARBA00022679"/>
    </source>
</evidence>
<feature type="region of interest" description="Disordered" evidence="14">
    <location>
        <begin position="496"/>
        <end position="558"/>
    </location>
</feature>
<keyword evidence="7" id="KW-0547">Nucleotide-binding</keyword>
<feature type="compositionally biased region" description="Pro residues" evidence="14">
    <location>
        <begin position="972"/>
        <end position="986"/>
    </location>
</feature>
<evidence type="ECO:0000256" key="9">
    <source>
        <dbReference type="ARBA" id="ARBA00022840"/>
    </source>
</evidence>
<keyword evidence="11" id="KW-0520">NAD</keyword>
<comment type="catalytic activity">
    <reaction evidence="13">
        <text>L-seryl-[protein] + ATP = O-phospho-L-seryl-[protein] + ADP + H(+)</text>
        <dbReference type="Rhea" id="RHEA:17989"/>
        <dbReference type="Rhea" id="RHEA-COMP:9863"/>
        <dbReference type="Rhea" id="RHEA-COMP:11604"/>
        <dbReference type="ChEBI" id="CHEBI:15378"/>
        <dbReference type="ChEBI" id="CHEBI:29999"/>
        <dbReference type="ChEBI" id="CHEBI:30616"/>
        <dbReference type="ChEBI" id="CHEBI:83421"/>
        <dbReference type="ChEBI" id="CHEBI:456216"/>
        <dbReference type="EC" id="2.7.11.1"/>
    </reaction>
</comment>
<evidence type="ECO:0000313" key="19">
    <source>
        <dbReference type="Proteomes" id="UP000324241"/>
    </source>
</evidence>
<evidence type="ECO:0000256" key="14">
    <source>
        <dbReference type="SAM" id="MobiDB-lite"/>
    </source>
</evidence>
<dbReference type="GeneID" id="54332603"/>
<dbReference type="InterPro" id="IPR036936">
    <property type="entry name" value="CRIB_dom_sf"/>
</dbReference>
<evidence type="ECO:0000259" key="15">
    <source>
        <dbReference type="PROSITE" id="PS50003"/>
    </source>
</evidence>
<dbReference type="SMART" id="SM00220">
    <property type="entry name" value="S_TKc"/>
    <property type="match status" value="1"/>
</dbReference>
<dbReference type="FunFam" id="3.30.200.20:FF:000535">
    <property type="entry name" value="Non-specific serine/threonine protein kinase"/>
    <property type="match status" value="1"/>
</dbReference>
<dbReference type="InterPro" id="IPR011009">
    <property type="entry name" value="Kinase-like_dom_sf"/>
</dbReference>
<feature type="domain" description="PH" evidence="15">
    <location>
        <begin position="567"/>
        <end position="678"/>
    </location>
</feature>
<name>A0A5M9MF62_9EURO</name>
<dbReference type="EMBL" id="QUQM01000005">
    <property type="protein sequence ID" value="KAA8643139.1"/>
    <property type="molecule type" value="Genomic_DNA"/>
</dbReference>
<dbReference type="Pfam" id="PF20143">
    <property type="entry name" value="NAD_kinase_C"/>
    <property type="match status" value="1"/>
</dbReference>
<sequence length="1343" mass="148050">MPSGIQGGESRGRDCKFLPELFIHVKMRPALIRTLSIRPGALRSTRTSWTRAFASSSRRYEMRDIETLPQRLIPKYQEFQEGDLLSLHWPAPLRNIFVVKKNCVPEVTESLIEFANHVMSTYPLVAIILEPKTAAEVHSSLPFPVYTTQLDRLPAALHKKADLTVTLGGDGTILHASSLFATCYNVPPVLSFSMGTLGFLSEWKFAEYKRAFREVYMSGAGVGDRAPVLEGRDLTVADDGLPPGIGPTGWSSIRGKSMGSSRGAHILMRNRLKVGLFTADGKPVQRNEESVPMQGTLGREGVYVMNEVLLHRGKEPHLAVVDVYVGGRFLTEAVADGIIISTPTGSTAYSLSSGGSIVHPLVPSVLLTPICARSLSFRPLVLPSSTPITLRLSEKNRGRELEMSIDGVNMGQGMAVGMEARVWNEEMRHGKNEWQGGVPCVMRRIVGGEAHDGWLIAPEPNHLTDSPLLTSVSVSDSRGLCVSLHTWTMTNMYSPEQFMNPGPAPRPPGDRPKLNLPPAQSAATSFSQMNLNSPSTPGSGNLSLFPNTSSTSLMPTKTNQSLQGGVAVIKEGYVRSKEDKFLATWNQRYLILREFRLDFLKNETGKVVLSIPLSTVTGVSRSEDTRMAFEIVRLANPKDASSKSALITRDVPTKSITCEVKSDDEIYDWIDKIYERCPGMGGVSNPTNFSHRVHVGFDPQTGAFVGLPPEWERLLTASAITKEDYKKNPQAVIEVLEFYSDIKMREQNPQYYAGLGSTSSSQSSKSYNNGSMGNSIAPPRPPPPAPSQRLDSGPSSRSSPVQSQGKPESDRALEQQQQLERMKEMAEQERRRVEVDVRRARLREDEQNRLDQEVYNASLPKTRVPLAKQELGGYGGPEPSVNDRYKPSRPAPQAPGSGRSQDPSRHLTAQRPAPSPPTASNQGHRPGDYGSSRAPGSRPDEGSPSSRYPPHDARAQPSATRAPNSNAKGPPAQGPPPTKLPAPVQPVKPLNIANKQTTNKANVPDGVRQAEAALTKKPEQPRQREVRMSNMSENEVMDRLRSVVSKDNPNESYSKQRKIGQGASGSVYVARVKEHAVSPVAREMYRQYGPRCQVAIKQMDLRSQPRKELIVNEIIVMKDSQHANIVNFLDSFLQEQSNELWVVMEFMEGGALTDVIDNNPVIQEDQIATICAETCQGLAHLHSQNIIHRDIKSDNVLLDRAGHVKITDFGFCAKLTESKNKRATMVGTPYWMAPEVVKQKEYGPKVDCWSLGIMAIEMIESEPPYLNEEPLKALYLIATNGTPRLKKPEKLSKELKSFLSVCLCVDVRSRATADELLAHEFLKTGCSLASLAELLRWKKNNGQ</sequence>
<dbReference type="HAMAP" id="MF_00361">
    <property type="entry name" value="NAD_kinase"/>
    <property type="match status" value="1"/>
</dbReference>
<dbReference type="Proteomes" id="UP000324241">
    <property type="component" value="Unassembled WGS sequence"/>
</dbReference>
<feature type="compositionally biased region" description="Low complexity" evidence="14">
    <location>
        <begin position="757"/>
        <end position="766"/>
    </location>
</feature>
<dbReference type="InterPro" id="IPR017438">
    <property type="entry name" value="ATP-NAD_kinase_N"/>
</dbReference>
<dbReference type="SUPFAM" id="SSF50729">
    <property type="entry name" value="PH domain-like"/>
    <property type="match status" value="1"/>
</dbReference>
<accession>A0A5M9MF62</accession>
<dbReference type="InterPro" id="IPR001849">
    <property type="entry name" value="PH_domain"/>
</dbReference>
<evidence type="ECO:0000259" key="16">
    <source>
        <dbReference type="PROSITE" id="PS50011"/>
    </source>
</evidence>
<dbReference type="SUPFAM" id="SSF111331">
    <property type="entry name" value="NAD kinase/diacylglycerol kinase-like"/>
    <property type="match status" value="1"/>
</dbReference>
<keyword evidence="8 18" id="KW-0418">Kinase</keyword>
<dbReference type="FunFam" id="1.10.510.10:FF:000139">
    <property type="entry name" value="Non-specific serine/threonine protein kinase"/>
    <property type="match status" value="1"/>
</dbReference>
<dbReference type="PROSITE" id="PS50003">
    <property type="entry name" value="PH_DOMAIN"/>
    <property type="match status" value="1"/>
</dbReference>
<dbReference type="CDD" id="cd01093">
    <property type="entry name" value="CRIB_PAK_like"/>
    <property type="match status" value="1"/>
</dbReference>
<evidence type="ECO:0000256" key="10">
    <source>
        <dbReference type="ARBA" id="ARBA00022857"/>
    </source>
</evidence>
<dbReference type="Pfam" id="PF15413">
    <property type="entry name" value="PH_11"/>
    <property type="match status" value="1"/>
</dbReference>
<dbReference type="GO" id="GO:0019236">
    <property type="term" value="P:response to pheromone"/>
    <property type="evidence" value="ECO:0007669"/>
    <property type="project" value="UniProtKB-KW"/>
</dbReference>
<dbReference type="InterPro" id="IPR000719">
    <property type="entry name" value="Prot_kinase_dom"/>
</dbReference>
<feature type="region of interest" description="Disordered" evidence="14">
    <location>
        <begin position="753"/>
        <end position="986"/>
    </location>
</feature>
<dbReference type="FunFam" id="2.60.200.30:FF:000009">
    <property type="entry name" value="Poly(P)/ATP NAD kinase"/>
    <property type="match status" value="1"/>
</dbReference>
<dbReference type="PANTHER" id="PTHR45832:SF22">
    <property type="entry name" value="SERINE_THREONINE-PROTEIN KINASE SAMKA-RELATED"/>
    <property type="match status" value="1"/>
</dbReference>
<dbReference type="InterPro" id="IPR008271">
    <property type="entry name" value="Ser/Thr_kinase_AS"/>
</dbReference>
<evidence type="ECO:0000313" key="18">
    <source>
        <dbReference type="EMBL" id="KAA8643139.1"/>
    </source>
</evidence>
<keyword evidence="10" id="KW-0521">NADP</keyword>
<dbReference type="EC" id="2.7.11.1" evidence="3"/>
<comment type="catalytic activity">
    <reaction evidence="12">
        <text>L-threonyl-[protein] + ATP = O-phospho-L-threonyl-[protein] + ADP + H(+)</text>
        <dbReference type="Rhea" id="RHEA:46608"/>
        <dbReference type="Rhea" id="RHEA-COMP:11060"/>
        <dbReference type="Rhea" id="RHEA-COMP:11605"/>
        <dbReference type="ChEBI" id="CHEBI:15378"/>
        <dbReference type="ChEBI" id="CHEBI:30013"/>
        <dbReference type="ChEBI" id="CHEBI:30616"/>
        <dbReference type="ChEBI" id="CHEBI:61977"/>
        <dbReference type="ChEBI" id="CHEBI:456216"/>
        <dbReference type="EC" id="2.7.11.1"/>
    </reaction>
</comment>
<dbReference type="InterPro" id="IPR051931">
    <property type="entry name" value="PAK3-like"/>
</dbReference>
<dbReference type="GO" id="GO:0003951">
    <property type="term" value="F:NAD+ kinase activity"/>
    <property type="evidence" value="ECO:0007669"/>
    <property type="project" value="InterPro"/>
</dbReference>
<dbReference type="GO" id="GO:0019674">
    <property type="term" value="P:NAD+ metabolic process"/>
    <property type="evidence" value="ECO:0007669"/>
    <property type="project" value="InterPro"/>
</dbReference>
<dbReference type="SMART" id="SM00233">
    <property type="entry name" value="PH"/>
    <property type="match status" value="1"/>
</dbReference>
<organism evidence="18 19">
    <name type="scientific">Aspergillus tanneri</name>
    <dbReference type="NCBI Taxonomy" id="1220188"/>
    <lineage>
        <taxon>Eukaryota</taxon>
        <taxon>Fungi</taxon>
        <taxon>Dikarya</taxon>
        <taxon>Ascomycota</taxon>
        <taxon>Pezizomycotina</taxon>
        <taxon>Eurotiomycetes</taxon>
        <taxon>Eurotiomycetidae</taxon>
        <taxon>Eurotiales</taxon>
        <taxon>Aspergillaceae</taxon>
        <taxon>Aspergillus</taxon>
        <taxon>Aspergillus subgen. Circumdati</taxon>
    </lineage>
</organism>
<dbReference type="Gene3D" id="3.40.50.10330">
    <property type="entry name" value="Probable inorganic polyphosphate/atp-NAD kinase, domain 1"/>
    <property type="match status" value="1"/>
</dbReference>
<dbReference type="InterPro" id="IPR016064">
    <property type="entry name" value="NAD/diacylglycerol_kinase_sf"/>
</dbReference>
<evidence type="ECO:0000256" key="11">
    <source>
        <dbReference type="ARBA" id="ARBA00023027"/>
    </source>
</evidence>
<proteinExistence type="inferred from homology"/>
<dbReference type="GO" id="GO:0006741">
    <property type="term" value="P:NADP+ biosynthetic process"/>
    <property type="evidence" value="ECO:0007669"/>
    <property type="project" value="InterPro"/>
</dbReference>
<dbReference type="Gene3D" id="2.60.200.30">
    <property type="entry name" value="Probable inorganic polyphosphate/atp-NAD kinase, domain 2"/>
    <property type="match status" value="1"/>
</dbReference>
<dbReference type="VEuPathDB" id="FungiDB:EYZ11_007892"/>
<comment type="similarity">
    <text evidence="2">Belongs to the NAD kinase family.</text>
</comment>
<gene>
    <name evidence="18" type="primary">CLA4</name>
    <name evidence="18" type="ORF">ATNIH1004_009901</name>
</gene>
<evidence type="ECO:0000256" key="4">
    <source>
        <dbReference type="ARBA" id="ARBA00022507"/>
    </source>
</evidence>
<evidence type="ECO:0000256" key="5">
    <source>
        <dbReference type="ARBA" id="ARBA00022527"/>
    </source>
</evidence>
<dbReference type="Gene3D" id="1.10.510.10">
    <property type="entry name" value="Transferase(Phosphotransferase) domain 1"/>
    <property type="match status" value="1"/>
</dbReference>
<evidence type="ECO:0000256" key="12">
    <source>
        <dbReference type="ARBA" id="ARBA00047899"/>
    </source>
</evidence>